<feature type="compositionally biased region" description="Acidic residues" evidence="1">
    <location>
        <begin position="874"/>
        <end position="890"/>
    </location>
</feature>
<reference evidence="2" key="2">
    <citation type="submission" date="2022-06" db="UniProtKB">
        <authorList>
            <consortium name="EnsemblMetazoa"/>
        </authorList>
    </citation>
    <scope>IDENTIFICATION</scope>
    <source>
        <strain evidence="2">DF5081</strain>
    </source>
</reference>
<feature type="compositionally biased region" description="Basic residues" evidence="1">
    <location>
        <begin position="860"/>
        <end position="870"/>
    </location>
</feature>
<feature type="region of interest" description="Disordered" evidence="1">
    <location>
        <begin position="827"/>
        <end position="1126"/>
    </location>
</feature>
<feature type="compositionally biased region" description="Low complexity" evidence="1">
    <location>
        <begin position="934"/>
        <end position="943"/>
    </location>
</feature>
<feature type="compositionally biased region" description="Polar residues" evidence="1">
    <location>
        <begin position="1105"/>
        <end position="1126"/>
    </location>
</feature>
<feature type="compositionally biased region" description="Acidic residues" evidence="1">
    <location>
        <begin position="1031"/>
        <end position="1047"/>
    </location>
</feature>
<dbReference type="Proteomes" id="UP000005237">
    <property type="component" value="Unassembled WGS sequence"/>
</dbReference>
<feature type="compositionally biased region" description="Polar residues" evidence="1">
    <location>
        <begin position="841"/>
        <end position="856"/>
    </location>
</feature>
<organism evidence="2 3">
    <name type="scientific">Caenorhabditis japonica</name>
    <dbReference type="NCBI Taxonomy" id="281687"/>
    <lineage>
        <taxon>Eukaryota</taxon>
        <taxon>Metazoa</taxon>
        <taxon>Ecdysozoa</taxon>
        <taxon>Nematoda</taxon>
        <taxon>Chromadorea</taxon>
        <taxon>Rhabditida</taxon>
        <taxon>Rhabditina</taxon>
        <taxon>Rhabditomorpha</taxon>
        <taxon>Rhabditoidea</taxon>
        <taxon>Rhabditidae</taxon>
        <taxon>Peloderinae</taxon>
        <taxon>Caenorhabditis</taxon>
    </lineage>
</organism>
<protein>
    <submittedName>
        <fullName evidence="2">Uncharacterized protein</fullName>
    </submittedName>
</protein>
<feature type="compositionally biased region" description="Basic residues" evidence="1">
    <location>
        <begin position="954"/>
        <end position="963"/>
    </location>
</feature>
<feature type="compositionally biased region" description="Acidic residues" evidence="1">
    <location>
        <begin position="967"/>
        <end position="981"/>
    </location>
</feature>
<dbReference type="InterPro" id="IPR016024">
    <property type="entry name" value="ARM-type_fold"/>
</dbReference>
<dbReference type="AlphaFoldDB" id="A0A8R1I5A3"/>
<sequence>MNRLKADQKTKPKVRINSIKCLMDLYFHVMTSSPLSYFSKDLNKVADSTSVYTESDKECVRFIPNVVFHLYRLIQKTPAYQDARLTIERYLQLNFIPYKIEVKKRVRLMVDLFRSLDDIGVIMFADVIHRSSQLRRAMIGILSQVGQSANAAKTDYTAQLKERIRRIVQIFPDSTALEKVLMNFVNQMAEDEETFNLVKQLMADNYTSVENQNAAIALKRIMEKKITAKNQVVNFRHFIDRVSPLAFDVPAAKELVHVVSETVTAKFQMKKWADNCIDRDLGLLKIFTENFTHLFTDDQIVEEVRASMLNTEEPRAVEAGLDALSKIFNNSAFRHKVDSEATRREKWYLTMSKDLKDLVVRSDPLYRRSCKLATRLVACLLGKEKSVKFFDEILETLQNRLHLDSEGAANAYQALGEIFRTDVAHFLPQMLDEIESDRIGPSLLSSAEHSENDPVEFNELLHMEKQPWPQLTMTKVYAAKFSTKVITAHSLCPPAEKKRLERASQKFIDVLSEILENKGDLRGRQCELEKARLRAAASSCLLKIAQIAVYRPKFDTTLFKNLSYQITDDAYCVRLHYANHVKKGLGRKLPIEFAACYGLINLGLLEEDGDNKIDGFKAICINQAQQAFSERNEERADLLKLEGPARAMFCSESVIAYAVWLLANYDKLETIEENAQKNDSEDVLEEKVKNVNLLAELQESLWLVIDTLKNARCNMQKVYKVLEKLKTCGDKAKKTDRSLRSADLREQNKKLWAICDLAINMLLYRAKIQNEDQDIKETGYNLQFFYSCEQSNQADPSNVYAPDVLLNDEKHRNGKLPKHGRIFHVSDLTAGFTPPPHNDDSGGSTTLKNTSKRGANTSGTRKRGAKKRKSGGNEESDVEEVVIEEEDEDEVKTKKISPRITRKPRSKREVPDEDVEEILPVSKRRAPPPPQPTPSTSSSTNSSKANGTKNGVSPKKRNSRGRRREIEIEDDEGEGEDDEEGNVSLDNLIISPILPETSGRTRRSARTATLTSSTPLVAPKPKQSKRKRQEEEEEVVIEETEEEEEEEAPKAVQVSPKKRSSGGRRRPTPSPTKKKTSSGSPQKKKSAKNEYGLPLDEEEEEEQQKQPTKSATPALRTRTSARLSRK</sequence>
<dbReference type="EnsemblMetazoa" id="CJA15537.1">
    <property type="protein sequence ID" value="CJA15537.1"/>
    <property type="gene ID" value="WBGene00134741"/>
</dbReference>
<dbReference type="Pfam" id="PF20168">
    <property type="entry name" value="PDS5"/>
    <property type="match status" value="1"/>
</dbReference>
<reference evidence="3" key="1">
    <citation type="submission" date="2010-08" db="EMBL/GenBank/DDBJ databases">
        <authorList>
            <consortium name="Caenorhabditis japonica Sequencing Consortium"/>
            <person name="Wilson R.K."/>
        </authorList>
    </citation>
    <scope>NUCLEOTIDE SEQUENCE [LARGE SCALE GENOMIC DNA]</scope>
    <source>
        <strain evidence="3">DF5081</strain>
    </source>
</reference>
<proteinExistence type="predicted"/>
<evidence type="ECO:0000313" key="3">
    <source>
        <dbReference type="Proteomes" id="UP000005237"/>
    </source>
</evidence>
<evidence type="ECO:0000313" key="2">
    <source>
        <dbReference type="EnsemblMetazoa" id="CJA15537.1"/>
    </source>
</evidence>
<dbReference type="SUPFAM" id="SSF48371">
    <property type="entry name" value="ARM repeat"/>
    <property type="match status" value="1"/>
</dbReference>
<feature type="compositionally biased region" description="Basic residues" evidence="1">
    <location>
        <begin position="1056"/>
        <end position="1086"/>
    </location>
</feature>
<keyword evidence="3" id="KW-1185">Reference proteome</keyword>
<accession>A0A8R1I5A3</accession>
<name>A0A8R1I5A3_CAEJA</name>
<feature type="compositionally biased region" description="Basic residues" evidence="1">
    <location>
        <begin position="894"/>
        <end position="906"/>
    </location>
</feature>
<evidence type="ECO:0000256" key="1">
    <source>
        <dbReference type="SAM" id="MobiDB-lite"/>
    </source>
</evidence>